<reference evidence="1" key="1">
    <citation type="submission" date="2022-12" db="EMBL/GenBank/DDBJ databases">
        <title>Genome sequence of SJ11.</title>
        <authorList>
            <person name="Woo H."/>
        </authorList>
    </citation>
    <scope>NUCLEOTIDE SEQUENCE</scope>
    <source>
        <strain evidence="1">SJ11</strain>
    </source>
</reference>
<proteinExistence type="predicted"/>
<sequence length="90" mass="10393">MNNNGKLEMNCSMTEKVIELHDKGYNYDFLLIDNKILLCMQTNNRFSVKDVMVNAVKKAYDNFSHSYKHIHTIETTNGEKGVLLADSMFN</sequence>
<dbReference type="Proteomes" id="UP001144341">
    <property type="component" value="Unassembled WGS sequence"/>
</dbReference>
<comment type="caution">
    <text evidence="1">The sequence shown here is derived from an EMBL/GenBank/DDBJ whole genome shotgun (WGS) entry which is preliminary data.</text>
</comment>
<keyword evidence="2" id="KW-1185">Reference proteome</keyword>
<evidence type="ECO:0000313" key="1">
    <source>
        <dbReference type="EMBL" id="MCZ4223066.1"/>
    </source>
</evidence>
<organism evidence="1 2">
    <name type="scientific">Pedobacter rhodius</name>
    <dbReference type="NCBI Taxonomy" id="3004098"/>
    <lineage>
        <taxon>Bacteria</taxon>
        <taxon>Pseudomonadati</taxon>
        <taxon>Bacteroidota</taxon>
        <taxon>Sphingobacteriia</taxon>
        <taxon>Sphingobacteriales</taxon>
        <taxon>Sphingobacteriaceae</taxon>
        <taxon>Pedobacter</taxon>
    </lineage>
</organism>
<dbReference type="RefSeq" id="WP_269414866.1">
    <property type="nucleotide sequence ID" value="NZ_JAPWGL010000002.1"/>
</dbReference>
<name>A0ABT4KWE3_9SPHI</name>
<accession>A0ABT4KWE3</accession>
<dbReference type="EMBL" id="JAPWGL010000002">
    <property type="protein sequence ID" value="MCZ4223066.1"/>
    <property type="molecule type" value="Genomic_DNA"/>
</dbReference>
<evidence type="ECO:0000313" key="2">
    <source>
        <dbReference type="Proteomes" id="UP001144341"/>
    </source>
</evidence>
<protein>
    <submittedName>
        <fullName evidence="1">Uncharacterized protein</fullName>
    </submittedName>
</protein>
<gene>
    <name evidence="1" type="ORF">O0931_07130</name>
</gene>